<dbReference type="NCBIfam" id="NF007370">
    <property type="entry name" value="PRK09870.1"/>
    <property type="match status" value="1"/>
</dbReference>
<dbReference type="PANTHER" id="PTHR30349">
    <property type="entry name" value="PHAGE INTEGRASE-RELATED"/>
    <property type="match status" value="1"/>
</dbReference>
<organism evidence="8 9">
    <name type="scientific">Edwardsiella tarda (strain FL6-60)</name>
    <dbReference type="NCBI Taxonomy" id="718251"/>
    <lineage>
        <taxon>Bacteria</taxon>
        <taxon>Pseudomonadati</taxon>
        <taxon>Pseudomonadota</taxon>
        <taxon>Gammaproteobacteria</taxon>
        <taxon>Enterobacterales</taxon>
        <taxon>Hafniaceae</taxon>
        <taxon>Edwardsiella</taxon>
    </lineage>
</organism>
<protein>
    <recommendedName>
        <fullName evidence="7">Tyr recombinase domain-containing protein</fullName>
    </recommendedName>
</protein>
<evidence type="ECO:0000256" key="6">
    <source>
        <dbReference type="ARBA" id="ARBA00023172"/>
    </source>
</evidence>
<feature type="domain" description="Tyr recombinase" evidence="7">
    <location>
        <begin position="2"/>
        <end position="184"/>
    </location>
</feature>
<dbReference type="InterPro" id="IPR011010">
    <property type="entry name" value="DNA_brk_join_enz"/>
</dbReference>
<dbReference type="PROSITE" id="PS51898">
    <property type="entry name" value="TYR_RECOMBINASE"/>
    <property type="match status" value="1"/>
</dbReference>
<dbReference type="SUPFAM" id="SSF56349">
    <property type="entry name" value="DNA breaking-rejoining enzymes"/>
    <property type="match status" value="1"/>
</dbReference>
<name>A0A0H3DUB8_EDWTF</name>
<dbReference type="InterPro" id="IPR013762">
    <property type="entry name" value="Integrase-like_cat_sf"/>
</dbReference>
<evidence type="ECO:0000313" key="8">
    <source>
        <dbReference type="EMBL" id="ADM42867.1"/>
    </source>
</evidence>
<evidence type="ECO:0000259" key="7">
    <source>
        <dbReference type="PROSITE" id="PS51898"/>
    </source>
</evidence>
<evidence type="ECO:0000256" key="5">
    <source>
        <dbReference type="ARBA" id="ARBA00023163"/>
    </source>
</evidence>
<keyword evidence="3" id="KW-0229">DNA integration</keyword>
<keyword evidence="6" id="KW-0233">DNA recombination</keyword>
<keyword evidence="4" id="KW-0805">Transcription regulation</keyword>
<dbReference type="AlphaFoldDB" id="A0A0H3DUB8"/>
<dbReference type="InterPro" id="IPR002104">
    <property type="entry name" value="Integrase_catalytic"/>
</dbReference>
<dbReference type="GO" id="GO:0003677">
    <property type="term" value="F:DNA binding"/>
    <property type="evidence" value="ECO:0007669"/>
    <property type="project" value="InterPro"/>
</dbReference>
<reference evidence="9" key="1">
    <citation type="submission" date="2010-08" db="EMBL/GenBank/DDBJ databases">
        <title>Genome comparisons of Edwardsiella bacteria analysed using deep sequencing technology.</title>
        <authorList>
            <person name="van Soest J.J."/>
            <person name="Henkel C.V."/>
            <person name="Jansen H.J."/>
            <person name="van den Hondel C.A.M.J.J."/>
            <person name="Bloemberg G.V."/>
            <person name="Meijer A.H."/>
            <person name="Spaink H.P."/>
        </authorList>
    </citation>
    <scope>NUCLEOTIDE SEQUENCE [LARGE SCALE GENOMIC DNA]</scope>
    <source>
        <strain evidence="9">FL6-60</strain>
    </source>
</reference>
<accession>A0A0H3DUB8</accession>
<evidence type="ECO:0000256" key="4">
    <source>
        <dbReference type="ARBA" id="ARBA00023015"/>
    </source>
</evidence>
<keyword evidence="9" id="KW-1185">Reference proteome</keyword>
<dbReference type="Gene3D" id="1.10.443.10">
    <property type="entry name" value="Intergrase catalytic core"/>
    <property type="match status" value="1"/>
</dbReference>
<dbReference type="EMBL" id="CP002154">
    <property type="protein sequence ID" value="ADM42867.1"/>
    <property type="molecule type" value="Genomic_DNA"/>
</dbReference>
<dbReference type="PANTHER" id="PTHR30349:SF62">
    <property type="entry name" value="TYPE 1 FIMBRIAE REGULATORY PROTEIN FIMB-RELATED"/>
    <property type="match status" value="1"/>
</dbReference>
<dbReference type="KEGG" id="etd:ETAF_2763"/>
<dbReference type="InterPro" id="IPR050090">
    <property type="entry name" value="Tyrosine_recombinase_XerCD"/>
</dbReference>
<dbReference type="PATRIC" id="fig|718251.5.peg.2869"/>
<dbReference type="NCBIfam" id="NF007371">
    <property type="entry name" value="PRK09871.1"/>
    <property type="match status" value="1"/>
</dbReference>
<comment type="similarity">
    <text evidence="1">Belongs to the 'phage' integrase family.</text>
</comment>
<keyword evidence="5" id="KW-0804">Transcription</keyword>
<dbReference type="GO" id="GO:0006310">
    <property type="term" value="P:DNA recombination"/>
    <property type="evidence" value="ECO:0007669"/>
    <property type="project" value="UniProtKB-KW"/>
</dbReference>
<evidence type="ECO:0000256" key="2">
    <source>
        <dbReference type="ARBA" id="ARBA00022558"/>
    </source>
</evidence>
<proteinExistence type="inferred from homology"/>
<dbReference type="Pfam" id="PF00589">
    <property type="entry name" value="Phage_integrase"/>
    <property type="match status" value="1"/>
</dbReference>
<evidence type="ECO:0000313" key="9">
    <source>
        <dbReference type="Proteomes" id="UP000002230"/>
    </source>
</evidence>
<dbReference type="GO" id="GO:0015074">
    <property type="term" value="P:DNA integration"/>
    <property type="evidence" value="ECO:0007669"/>
    <property type="project" value="UniProtKB-KW"/>
</dbReference>
<evidence type="ECO:0000256" key="3">
    <source>
        <dbReference type="ARBA" id="ARBA00022908"/>
    </source>
</evidence>
<reference evidence="8 9" key="2">
    <citation type="journal article" date="2011" name="BMC Immunol.">
        <title>Comparison of static immersion and intravenous injection systems for exposure of zebrafish embryos to the natural pathogen Edwardsiella tarda.</title>
        <authorList>
            <person name="van Soest J.J."/>
            <person name="Stockhammer O.W."/>
            <person name="Ordas A."/>
            <person name="Bloemberg G.V."/>
            <person name="Spaink H.P."/>
            <person name="Meijer A.H."/>
        </authorList>
    </citation>
    <scope>NUCLEOTIDE SEQUENCE [LARGE SCALE GENOMIC DNA]</scope>
    <source>
        <strain evidence="8 9">FL6-60</strain>
    </source>
</reference>
<gene>
    <name evidence="8" type="ordered locus">ETAF_2763</name>
</gene>
<sequence>MSKRKHLTQSEVERLLQQARYSYFAERNYCMIYMGFIHGLRVSELLSLRLSDIDLDDQSIYIHRLKNGLSTNHPLLPEEVEVIRVWLHARRKIRYAADSEWLFLSRLGTRLTRQQFYKIITDYGKKAEISICSHPHMLRHACGYALADRGIDTRLIQDYLGHRNIRHTVCYTASNAARFQGVWQRKKRLVTGQLGPKCQVPRLVRLSSI</sequence>
<dbReference type="HOGENOM" id="CLU_027562_39_0_6"/>
<evidence type="ECO:0000256" key="1">
    <source>
        <dbReference type="ARBA" id="ARBA00008857"/>
    </source>
</evidence>
<keyword evidence="2" id="KW-1029">Fimbrium biogenesis</keyword>
<dbReference type="Proteomes" id="UP000002230">
    <property type="component" value="Chromosome"/>
</dbReference>